<sequence>MSINANSESTHRRDRGFTLVEILIAIVVVGILAAVAIVGINSLTKTGSDSACKASADAARASSAAYFANNSAYPTTIQAMLDGGEFVAPSDFTMTTPAKMTVGAWTLTLTPGSAGAAPTFTC</sequence>
<proteinExistence type="predicted"/>
<name>A0A6J7NR31_9ZZZZ</name>
<dbReference type="AlphaFoldDB" id="A0A6J7NR31"/>
<dbReference type="InterPro" id="IPR045584">
    <property type="entry name" value="Pilin-like"/>
</dbReference>
<dbReference type="Gene3D" id="3.30.700.10">
    <property type="entry name" value="Glycoprotein, Type 4 Pilin"/>
    <property type="match status" value="1"/>
</dbReference>
<dbReference type="SUPFAM" id="SSF54523">
    <property type="entry name" value="Pili subunits"/>
    <property type="match status" value="1"/>
</dbReference>
<keyword evidence="1" id="KW-1133">Transmembrane helix</keyword>
<dbReference type="PROSITE" id="PS00409">
    <property type="entry name" value="PROKAR_NTER_METHYL"/>
    <property type="match status" value="1"/>
</dbReference>
<accession>A0A6J7NR31</accession>
<gene>
    <name evidence="2" type="ORF">UFOPK3954_01390</name>
</gene>
<protein>
    <submittedName>
        <fullName evidence="2">Unannotated protein</fullName>
    </submittedName>
</protein>
<keyword evidence="1" id="KW-0472">Membrane</keyword>
<dbReference type="Pfam" id="PF07963">
    <property type="entry name" value="N_methyl"/>
    <property type="match status" value="1"/>
</dbReference>
<dbReference type="EMBL" id="CAFBON010000141">
    <property type="protein sequence ID" value="CAB4994745.1"/>
    <property type="molecule type" value="Genomic_DNA"/>
</dbReference>
<reference evidence="2" key="1">
    <citation type="submission" date="2020-05" db="EMBL/GenBank/DDBJ databases">
        <authorList>
            <person name="Chiriac C."/>
            <person name="Salcher M."/>
            <person name="Ghai R."/>
            <person name="Kavagutti S V."/>
        </authorList>
    </citation>
    <scope>NUCLEOTIDE SEQUENCE</scope>
</reference>
<dbReference type="NCBIfam" id="TIGR02532">
    <property type="entry name" value="IV_pilin_GFxxxE"/>
    <property type="match status" value="1"/>
</dbReference>
<feature type="transmembrane region" description="Helical" evidence="1">
    <location>
        <begin position="20"/>
        <end position="40"/>
    </location>
</feature>
<evidence type="ECO:0000256" key="1">
    <source>
        <dbReference type="SAM" id="Phobius"/>
    </source>
</evidence>
<evidence type="ECO:0000313" key="2">
    <source>
        <dbReference type="EMBL" id="CAB4994745.1"/>
    </source>
</evidence>
<keyword evidence="1" id="KW-0812">Transmembrane</keyword>
<dbReference type="InterPro" id="IPR012902">
    <property type="entry name" value="N_methyl_site"/>
</dbReference>
<organism evidence="2">
    <name type="scientific">freshwater metagenome</name>
    <dbReference type="NCBI Taxonomy" id="449393"/>
    <lineage>
        <taxon>unclassified sequences</taxon>
        <taxon>metagenomes</taxon>
        <taxon>ecological metagenomes</taxon>
    </lineage>
</organism>